<dbReference type="HOGENOM" id="CLU_2228864_0_0_10"/>
<keyword evidence="1" id="KW-0472">Membrane</keyword>
<evidence type="ECO:0000313" key="2">
    <source>
        <dbReference type="EMBL" id="EHP45534.1"/>
    </source>
</evidence>
<feature type="transmembrane region" description="Helical" evidence="1">
    <location>
        <begin position="13"/>
        <end position="34"/>
    </location>
</feature>
<keyword evidence="1" id="KW-1133">Transmembrane helix</keyword>
<evidence type="ECO:0000256" key="1">
    <source>
        <dbReference type="SAM" id="Phobius"/>
    </source>
</evidence>
<evidence type="ECO:0000313" key="3">
    <source>
        <dbReference type="Proteomes" id="UP000004892"/>
    </source>
</evidence>
<protein>
    <submittedName>
        <fullName evidence="2">Uncharacterized protein</fullName>
    </submittedName>
</protein>
<keyword evidence="1" id="KW-0812">Transmembrane</keyword>
<dbReference type="Proteomes" id="UP000004892">
    <property type="component" value="Unassembled WGS sequence"/>
</dbReference>
<keyword evidence="3" id="KW-1185">Reference proteome</keyword>
<comment type="caution">
    <text evidence="2">The sequence shown here is derived from an EMBL/GenBank/DDBJ whole genome shotgun (WGS) entry which is preliminary data.</text>
</comment>
<reference evidence="2 3" key="1">
    <citation type="submission" date="2012-01" db="EMBL/GenBank/DDBJ databases">
        <title>The Genome Sequence of Odoribacter laneus YIT 12061.</title>
        <authorList>
            <consortium name="The Broad Institute Genome Sequencing Platform"/>
            <person name="Earl A."/>
            <person name="Ward D."/>
            <person name="Feldgarden M."/>
            <person name="Gevers D."/>
            <person name="Morotomi M."/>
            <person name="Young S.K."/>
            <person name="Zeng Q."/>
            <person name="Gargeya S."/>
            <person name="Fitzgerald M."/>
            <person name="Haas B."/>
            <person name="Abouelleil A."/>
            <person name="Alvarado L."/>
            <person name="Arachchi H.M."/>
            <person name="Berlin A."/>
            <person name="Chapman S.B."/>
            <person name="Gearin G."/>
            <person name="Goldberg J."/>
            <person name="Griggs A."/>
            <person name="Gujja S."/>
            <person name="Hansen M."/>
            <person name="Heiman D."/>
            <person name="Howarth C."/>
            <person name="Larimer J."/>
            <person name="Lui A."/>
            <person name="MacDonald P.J.P."/>
            <person name="McCowen C."/>
            <person name="Montmayeur A."/>
            <person name="Murphy C."/>
            <person name="Neiman D."/>
            <person name="Pearson M."/>
            <person name="Priest M."/>
            <person name="Roberts A."/>
            <person name="Saif S."/>
            <person name="Shea T."/>
            <person name="Sisk P."/>
            <person name="Stolte C."/>
            <person name="Sykes S."/>
            <person name="Wortman J."/>
            <person name="Nusbaum C."/>
            <person name="Birren B."/>
        </authorList>
    </citation>
    <scope>NUCLEOTIDE SEQUENCE [LARGE SCALE GENOMIC DNA]</scope>
    <source>
        <strain evidence="2 3">YIT 12061</strain>
    </source>
</reference>
<name>H1DKG9_9BACT</name>
<sequence>MNYSIQDNYMEKIISKLGIIIMKLLILSMVLFFVTGCKNSKITSNKEKQVEKDSLLNIKEQITEDTSMSRAVLHKMIEQDELLNKYRRIPEDSLLLTKIHYKDTIPNYII</sequence>
<gene>
    <name evidence="2" type="ORF">HMPREF9449_02755</name>
</gene>
<feature type="non-terminal residue" evidence="2">
    <location>
        <position position="110"/>
    </location>
</feature>
<proteinExistence type="predicted"/>
<organism evidence="2 3">
    <name type="scientific">Odoribacter laneus YIT 12061</name>
    <dbReference type="NCBI Taxonomy" id="742817"/>
    <lineage>
        <taxon>Bacteria</taxon>
        <taxon>Pseudomonadati</taxon>
        <taxon>Bacteroidota</taxon>
        <taxon>Bacteroidia</taxon>
        <taxon>Bacteroidales</taxon>
        <taxon>Odoribacteraceae</taxon>
        <taxon>Odoribacter</taxon>
    </lineage>
</organism>
<dbReference type="EMBL" id="ADMC01000029">
    <property type="protein sequence ID" value="EHP45534.1"/>
    <property type="molecule type" value="Genomic_DNA"/>
</dbReference>
<dbReference type="AlphaFoldDB" id="H1DKG9"/>
<accession>H1DKG9</accession>